<dbReference type="GO" id="GO:0016740">
    <property type="term" value="F:transferase activity"/>
    <property type="evidence" value="ECO:0007669"/>
    <property type="project" value="UniProtKB-KW"/>
</dbReference>
<dbReference type="EMBL" id="PJNE01000001">
    <property type="protein sequence ID" value="PKW28000.1"/>
    <property type="molecule type" value="Genomic_DNA"/>
</dbReference>
<dbReference type="InterPro" id="IPR001173">
    <property type="entry name" value="Glyco_trans_2-like"/>
</dbReference>
<gene>
    <name evidence="4" type="ORF">ATL31_2853</name>
</gene>
<dbReference type="PANTHER" id="PTHR43685">
    <property type="entry name" value="GLYCOSYLTRANSFERASE"/>
    <property type="match status" value="1"/>
</dbReference>
<dbReference type="Pfam" id="PF02709">
    <property type="entry name" value="Glyco_transf_7C"/>
    <property type="match status" value="1"/>
</dbReference>
<evidence type="ECO:0000256" key="1">
    <source>
        <dbReference type="ARBA" id="ARBA00022679"/>
    </source>
</evidence>
<accession>A0A2N3YMB3</accession>
<evidence type="ECO:0000313" key="4">
    <source>
        <dbReference type="EMBL" id="PKW28000.1"/>
    </source>
</evidence>
<name>A0A2N3YMB3_9MICO</name>
<dbReference type="Gene3D" id="3.90.550.10">
    <property type="entry name" value="Spore Coat Polysaccharide Biosynthesis Protein SpsA, Chain A"/>
    <property type="match status" value="1"/>
</dbReference>
<feature type="domain" description="Galactosyltransferase C-terminal" evidence="3">
    <location>
        <begin position="151"/>
        <end position="196"/>
    </location>
</feature>
<evidence type="ECO:0000259" key="2">
    <source>
        <dbReference type="Pfam" id="PF00535"/>
    </source>
</evidence>
<dbReference type="PANTHER" id="PTHR43685:SF2">
    <property type="entry name" value="GLYCOSYLTRANSFERASE 2-LIKE DOMAIN-CONTAINING PROTEIN"/>
    <property type="match status" value="1"/>
</dbReference>
<feature type="domain" description="Glycosyltransferase 2-like" evidence="2">
    <location>
        <begin position="11"/>
        <end position="109"/>
    </location>
</feature>
<protein>
    <submittedName>
        <fullName evidence="4">GT2 family glycosyltransferase</fullName>
    </submittedName>
</protein>
<dbReference type="OrthoDB" id="5243838at2"/>
<dbReference type="InterPro" id="IPR027791">
    <property type="entry name" value="Galactosyl_T_C"/>
</dbReference>
<dbReference type="Proteomes" id="UP000233781">
    <property type="component" value="Unassembled WGS sequence"/>
</dbReference>
<reference evidence="4 5" key="1">
    <citation type="submission" date="2017-12" db="EMBL/GenBank/DDBJ databases">
        <title>Sequencing the genomes of 1000 Actinobacteria strains.</title>
        <authorList>
            <person name="Klenk H.-P."/>
        </authorList>
    </citation>
    <scope>NUCLEOTIDE SEQUENCE [LARGE SCALE GENOMIC DNA]</scope>
    <source>
        <strain evidence="4 5">DSM 12806</strain>
    </source>
</reference>
<evidence type="ECO:0000259" key="3">
    <source>
        <dbReference type="Pfam" id="PF02709"/>
    </source>
</evidence>
<dbReference type="InterPro" id="IPR050834">
    <property type="entry name" value="Glycosyltransf_2"/>
</dbReference>
<keyword evidence="1 4" id="KW-0808">Transferase</keyword>
<organism evidence="4 5">
    <name type="scientific">Phycicoccus duodecadis</name>
    <dbReference type="NCBI Taxonomy" id="173053"/>
    <lineage>
        <taxon>Bacteria</taxon>
        <taxon>Bacillati</taxon>
        <taxon>Actinomycetota</taxon>
        <taxon>Actinomycetes</taxon>
        <taxon>Micrococcales</taxon>
        <taxon>Intrasporangiaceae</taxon>
        <taxon>Phycicoccus</taxon>
    </lineage>
</organism>
<comment type="caution">
    <text evidence="4">The sequence shown here is derived from an EMBL/GenBank/DDBJ whole genome shotgun (WGS) entry which is preliminary data.</text>
</comment>
<dbReference type="InterPro" id="IPR029044">
    <property type="entry name" value="Nucleotide-diphossugar_trans"/>
</dbReference>
<dbReference type="SUPFAM" id="SSF53448">
    <property type="entry name" value="Nucleotide-diphospho-sugar transferases"/>
    <property type="match status" value="1"/>
</dbReference>
<dbReference type="RefSeq" id="WP_158239853.1">
    <property type="nucleotide sequence ID" value="NZ_PJNE01000001.1"/>
</dbReference>
<dbReference type="AlphaFoldDB" id="A0A2N3YMB3"/>
<keyword evidence="5" id="KW-1185">Reference proteome</keyword>
<proteinExistence type="predicted"/>
<dbReference type="Pfam" id="PF00535">
    <property type="entry name" value="Glycos_transf_2"/>
    <property type="match status" value="1"/>
</dbReference>
<evidence type="ECO:0000313" key="5">
    <source>
        <dbReference type="Proteomes" id="UP000233781"/>
    </source>
</evidence>
<sequence>MTTPPAGPAVSVVLCVLNGAPWIGRQLDALAAQRTDVPWELVVVDNGSTDGTQDLVRARIGGFPAPLRLVDGSDRPGLPHARNVGALAATAPTLAFCDCDDVVAPGWVAAAHRATAHAALVGGVNRVLGEPLDPDAEILNPGGVIRGSFGNAVLGCNFAVRRADYLAIGGFDESLPPYGCDDVEFSLRMNEAGRTVVGDPDLQIHFRRTTGTRALLRKTYLSGLAETVVWARHADRYGDQLRGRRRIASLLRWPGDTVAVAVRQRALPGRSAARDLTTRVARVVGWWSITHRRSLPPPGLLEHDGDPGP</sequence>